<comment type="caution">
    <text evidence="2">The sequence shown here is derived from an EMBL/GenBank/DDBJ whole genome shotgun (WGS) entry which is preliminary data.</text>
</comment>
<keyword evidence="3" id="KW-1185">Reference proteome</keyword>
<keyword evidence="2" id="KW-0378">Hydrolase</keyword>
<name>A0A8J3SMW5_9ACTN</name>
<dbReference type="InterPro" id="IPR029058">
    <property type="entry name" value="AB_hydrolase_fold"/>
</dbReference>
<dbReference type="SUPFAM" id="SSF53474">
    <property type="entry name" value="alpha/beta-Hydrolases"/>
    <property type="match status" value="1"/>
</dbReference>
<dbReference type="AlphaFoldDB" id="A0A8J3SMW5"/>
<accession>A0A8J3SMW5</accession>
<dbReference type="PANTHER" id="PTHR43433:SF5">
    <property type="entry name" value="AB HYDROLASE-1 DOMAIN-CONTAINING PROTEIN"/>
    <property type="match status" value="1"/>
</dbReference>
<dbReference type="PANTHER" id="PTHR43433">
    <property type="entry name" value="HYDROLASE, ALPHA/BETA FOLD FAMILY PROTEIN"/>
    <property type="match status" value="1"/>
</dbReference>
<gene>
    <name evidence="2" type="ORF">Psi01_79760</name>
</gene>
<dbReference type="RefSeq" id="WP_204069352.1">
    <property type="nucleotide sequence ID" value="NZ_BOOJ01000082.1"/>
</dbReference>
<dbReference type="EMBL" id="BOOJ01000082">
    <property type="protein sequence ID" value="GIH97346.1"/>
    <property type="molecule type" value="Genomic_DNA"/>
</dbReference>
<dbReference type="GO" id="GO:0046503">
    <property type="term" value="P:glycerolipid catabolic process"/>
    <property type="evidence" value="ECO:0007669"/>
    <property type="project" value="TreeGrafter"/>
</dbReference>
<feature type="domain" description="AB hydrolase-1" evidence="1">
    <location>
        <begin position="24"/>
        <end position="262"/>
    </location>
</feature>
<dbReference type="InterPro" id="IPR050471">
    <property type="entry name" value="AB_hydrolase"/>
</dbReference>
<sequence length="283" mass="29581">MTSRASANGIEIAYDTFGSPSGRPLLLVMGLASQMIHWDEEFCGLLADHGHHVVRFDNRDVGESTHLHDAGAPAPGTDAPYLIGDMADDAAGLLDALGLEAAHVVGVSMGGMIAQSMAIRHPGRVLSLTSIMSTPSPQAAPPTDAAMAALMSPPSPDRETAIARALETWKVIGSPGYPLDEERIARIAGLSYDRAYDPAGVARQFTAIISSGDRAPQLKELSVPALVLHGEQDQLVPLPGGIATADAIPGARLVTYPGMGHDLPRALWGDFVAEISALTSAVR</sequence>
<proteinExistence type="predicted"/>
<reference evidence="2 3" key="1">
    <citation type="submission" date="2021-01" db="EMBL/GenBank/DDBJ databases">
        <title>Whole genome shotgun sequence of Planobispora siamensis NBRC 107568.</title>
        <authorList>
            <person name="Komaki H."/>
            <person name="Tamura T."/>
        </authorList>
    </citation>
    <scope>NUCLEOTIDE SEQUENCE [LARGE SCALE GENOMIC DNA]</scope>
    <source>
        <strain evidence="2 3">NBRC 107568</strain>
    </source>
</reference>
<dbReference type="Gene3D" id="3.40.50.1820">
    <property type="entry name" value="alpha/beta hydrolase"/>
    <property type="match status" value="1"/>
</dbReference>
<organism evidence="2 3">
    <name type="scientific">Planobispora siamensis</name>
    <dbReference type="NCBI Taxonomy" id="936338"/>
    <lineage>
        <taxon>Bacteria</taxon>
        <taxon>Bacillati</taxon>
        <taxon>Actinomycetota</taxon>
        <taxon>Actinomycetes</taxon>
        <taxon>Streptosporangiales</taxon>
        <taxon>Streptosporangiaceae</taxon>
        <taxon>Planobispora</taxon>
    </lineage>
</organism>
<dbReference type="Proteomes" id="UP000619788">
    <property type="component" value="Unassembled WGS sequence"/>
</dbReference>
<dbReference type="Pfam" id="PF00561">
    <property type="entry name" value="Abhydrolase_1"/>
    <property type="match status" value="1"/>
</dbReference>
<dbReference type="PRINTS" id="PR00111">
    <property type="entry name" value="ABHYDROLASE"/>
</dbReference>
<protein>
    <submittedName>
        <fullName evidence="2">Alpha/beta hydrolase</fullName>
    </submittedName>
</protein>
<evidence type="ECO:0000313" key="3">
    <source>
        <dbReference type="Proteomes" id="UP000619788"/>
    </source>
</evidence>
<dbReference type="GO" id="GO:0004806">
    <property type="term" value="F:triacylglycerol lipase activity"/>
    <property type="evidence" value="ECO:0007669"/>
    <property type="project" value="TreeGrafter"/>
</dbReference>
<evidence type="ECO:0000259" key="1">
    <source>
        <dbReference type="Pfam" id="PF00561"/>
    </source>
</evidence>
<evidence type="ECO:0000313" key="2">
    <source>
        <dbReference type="EMBL" id="GIH97346.1"/>
    </source>
</evidence>
<dbReference type="InterPro" id="IPR000073">
    <property type="entry name" value="AB_hydrolase_1"/>
</dbReference>